<dbReference type="PANTHER" id="PTHR35861:SF1">
    <property type="entry name" value="PHAGE TAIL SHEATH PROTEIN"/>
    <property type="match status" value="1"/>
</dbReference>
<dbReference type="PANTHER" id="PTHR35861">
    <property type="match status" value="1"/>
</dbReference>
<evidence type="ECO:0000259" key="2">
    <source>
        <dbReference type="Pfam" id="PF04984"/>
    </source>
</evidence>
<sequence>MTSELRSIPGVPGAYRQIASRVPDLPRVRTDVAGFVGIGGPNRIGEAVRLDDWRSYELVYLRDERGAELPRPPGSQLADCVRAFFANGGLRCWVVNIAATVEVSRTGELLAEMLGLYGRTGLELLLLQPDVAIVALPDLHATAVVTDTARVPLPPLADQGAFVCCPSIRIVDDAVDLTSQVAGPLFNDAQMLGAQRHLLARVAREAWRVFALVTPPAGRTVSQAEAWRAALADGADPDELDCAALYWPWLQTIDRVGGPISVRPPLGYVAGIFARRDLAAGPHAAPANEAVIGAIGTEVRIDDRIDERLYAQAINPCRVFHGRGVQLWGARTLRWRSPASALDRPDALGFVNVRRCLSSIERSVERIGQMFMFEPNGAILRFGLVQAVAGYLITVHRAGALLGRTPTEAFFVRCDDSLNPPSAIAGGQVVCEIGVAIAAPAEFLVFRVGRRAGVIELQEGV</sequence>
<dbReference type="Pfam" id="PF04984">
    <property type="entry name" value="Phage_sheath_1"/>
    <property type="match status" value="1"/>
</dbReference>
<reference evidence="3 4" key="1">
    <citation type="submission" date="2014-02" db="EMBL/GenBank/DDBJ databases">
        <title>The small core and large imbalanced accessory genome model reveals a collaborative survival strategy of Sorangium cellulosum strains in nature.</title>
        <authorList>
            <person name="Han K."/>
            <person name="Peng R."/>
            <person name="Blom J."/>
            <person name="Li Y.-Z."/>
        </authorList>
    </citation>
    <scope>NUCLEOTIDE SEQUENCE [LARGE SCALE GENOMIC DNA]</scope>
    <source>
        <strain evidence="3 4">So0149</strain>
    </source>
</reference>
<evidence type="ECO:0000256" key="1">
    <source>
        <dbReference type="ARBA" id="ARBA00008005"/>
    </source>
</evidence>
<feature type="domain" description="Tail sheath protein subtilisin-like" evidence="2">
    <location>
        <begin position="204"/>
        <end position="333"/>
    </location>
</feature>
<proteinExistence type="inferred from homology"/>
<name>A0A150S1N9_SORCE</name>
<evidence type="ECO:0000313" key="3">
    <source>
        <dbReference type="EMBL" id="KYF75885.1"/>
    </source>
</evidence>
<comment type="caution">
    <text evidence="3">The sequence shown here is derived from an EMBL/GenBank/DDBJ whole genome shotgun (WGS) entry which is preliminary data.</text>
</comment>
<dbReference type="EMBL" id="JEMC01004103">
    <property type="protein sequence ID" value="KYF75885.1"/>
    <property type="molecule type" value="Genomic_DNA"/>
</dbReference>
<comment type="similarity">
    <text evidence="1">Belongs to the myoviridae tail sheath protein family.</text>
</comment>
<dbReference type="InterPro" id="IPR052042">
    <property type="entry name" value="Tail_sheath_structural"/>
</dbReference>
<dbReference type="InterPro" id="IPR035089">
    <property type="entry name" value="Phage_sheath_subtilisin"/>
</dbReference>
<dbReference type="Gene3D" id="3.40.50.11780">
    <property type="match status" value="1"/>
</dbReference>
<accession>A0A150S1N9</accession>
<dbReference type="AlphaFoldDB" id="A0A150S1N9"/>
<organism evidence="3 4">
    <name type="scientific">Sorangium cellulosum</name>
    <name type="common">Polyangium cellulosum</name>
    <dbReference type="NCBI Taxonomy" id="56"/>
    <lineage>
        <taxon>Bacteria</taxon>
        <taxon>Pseudomonadati</taxon>
        <taxon>Myxococcota</taxon>
        <taxon>Polyangia</taxon>
        <taxon>Polyangiales</taxon>
        <taxon>Polyangiaceae</taxon>
        <taxon>Sorangium</taxon>
    </lineage>
</organism>
<dbReference type="Proteomes" id="UP000075515">
    <property type="component" value="Unassembled WGS sequence"/>
</dbReference>
<evidence type="ECO:0000313" key="4">
    <source>
        <dbReference type="Proteomes" id="UP000075515"/>
    </source>
</evidence>
<gene>
    <name evidence="3" type="ORF">BE18_16425</name>
</gene>
<protein>
    <recommendedName>
        <fullName evidence="2">Tail sheath protein subtilisin-like domain-containing protein</fullName>
    </recommendedName>
</protein>